<reference evidence="1" key="2">
    <citation type="journal article" date="2015" name="Data Brief">
        <title>Shoot transcriptome of the giant reed, Arundo donax.</title>
        <authorList>
            <person name="Barrero R.A."/>
            <person name="Guerrero F.D."/>
            <person name="Moolhuijzen P."/>
            <person name="Goolsby J.A."/>
            <person name="Tidwell J."/>
            <person name="Bellgard S.E."/>
            <person name="Bellgard M.I."/>
        </authorList>
    </citation>
    <scope>NUCLEOTIDE SEQUENCE</scope>
    <source>
        <tissue evidence="1">Shoot tissue taken approximately 20 cm above the soil surface</tissue>
    </source>
</reference>
<dbReference type="EMBL" id="GBRH01182051">
    <property type="protein sequence ID" value="JAE15845.1"/>
    <property type="molecule type" value="Transcribed_RNA"/>
</dbReference>
<name>A0A0A9FSK3_ARUDO</name>
<evidence type="ECO:0000313" key="1">
    <source>
        <dbReference type="EMBL" id="JAE15845.1"/>
    </source>
</evidence>
<reference evidence="1" key="1">
    <citation type="submission" date="2014-09" db="EMBL/GenBank/DDBJ databases">
        <authorList>
            <person name="Magalhaes I.L.F."/>
            <person name="Oliveira U."/>
            <person name="Santos F.R."/>
            <person name="Vidigal T.H.D.A."/>
            <person name="Brescovit A.D."/>
            <person name="Santos A.J."/>
        </authorList>
    </citation>
    <scope>NUCLEOTIDE SEQUENCE</scope>
    <source>
        <tissue evidence="1">Shoot tissue taken approximately 20 cm above the soil surface</tissue>
    </source>
</reference>
<proteinExistence type="predicted"/>
<dbReference type="AlphaFoldDB" id="A0A0A9FSK3"/>
<accession>A0A0A9FSK3</accession>
<protein>
    <submittedName>
        <fullName evidence="1">Uncharacterized protein</fullName>
    </submittedName>
</protein>
<sequence>MDASRGAPPQEGGRDSHARLFRYHPACRPRHLAGVSCFLQHPDHWPEGVVQHPLDLLCYQNGAKNRLHRGREAVICSW</sequence>
<organism evidence="1">
    <name type="scientific">Arundo donax</name>
    <name type="common">Giant reed</name>
    <name type="synonym">Donax arundinaceus</name>
    <dbReference type="NCBI Taxonomy" id="35708"/>
    <lineage>
        <taxon>Eukaryota</taxon>
        <taxon>Viridiplantae</taxon>
        <taxon>Streptophyta</taxon>
        <taxon>Embryophyta</taxon>
        <taxon>Tracheophyta</taxon>
        <taxon>Spermatophyta</taxon>
        <taxon>Magnoliopsida</taxon>
        <taxon>Liliopsida</taxon>
        <taxon>Poales</taxon>
        <taxon>Poaceae</taxon>
        <taxon>PACMAD clade</taxon>
        <taxon>Arundinoideae</taxon>
        <taxon>Arundineae</taxon>
        <taxon>Arundo</taxon>
    </lineage>
</organism>